<accession>A0A9D4QE00</accession>
<comment type="subunit">
    <text evidence="1">Self-associates forming complexes of several hundred monomers.</text>
</comment>
<proteinExistence type="predicted"/>
<feature type="compositionally biased region" description="Low complexity" evidence="4">
    <location>
        <begin position="102"/>
        <end position="120"/>
    </location>
</feature>
<evidence type="ECO:0000256" key="2">
    <source>
        <dbReference type="ARBA" id="ARBA00016807"/>
    </source>
</evidence>
<evidence type="ECO:0000256" key="1">
    <source>
        <dbReference type="ARBA" id="ARBA00011764"/>
    </source>
</evidence>
<evidence type="ECO:0000313" key="6">
    <source>
        <dbReference type="EMBL" id="KAH7976191.1"/>
    </source>
</evidence>
<sequence>MEQHTDVRGPRVPDNQRELLLSFMEQHPELAVRASELTYEFTAGDRRRLWGELSDALNSEGPVTKSAEQWQDWWRKQVHDARRDAAAVAEVQRITHLLPDGAGPQTPAAAEPAATPTDAPTAPPRQRRPRRVDVLTDIQAQCAENLFQGTDLLRVAEAMRSSIEQLAIVAERNTALLRRTAEAAERAADAQEALLAELRGRASLQGPAGRDTD</sequence>
<evidence type="ECO:0000256" key="4">
    <source>
        <dbReference type="SAM" id="MobiDB-lite"/>
    </source>
</evidence>
<comment type="function">
    <text evidence="3">Involved in transvection phenomena (= synapsis-dependent gene expression), where the synaptic pairing of chromosomes carrying genes with which zeste interacts influences the expression of these genes. Zeste binds to DNA and stimulates transcription from a nearby promoter.</text>
</comment>
<organism evidence="6 7">
    <name type="scientific">Rhipicephalus sanguineus</name>
    <name type="common">Brown dog tick</name>
    <name type="synonym">Ixodes sanguineus</name>
    <dbReference type="NCBI Taxonomy" id="34632"/>
    <lineage>
        <taxon>Eukaryota</taxon>
        <taxon>Metazoa</taxon>
        <taxon>Ecdysozoa</taxon>
        <taxon>Arthropoda</taxon>
        <taxon>Chelicerata</taxon>
        <taxon>Arachnida</taxon>
        <taxon>Acari</taxon>
        <taxon>Parasitiformes</taxon>
        <taxon>Ixodida</taxon>
        <taxon>Ixodoidea</taxon>
        <taxon>Ixodidae</taxon>
        <taxon>Rhipicephalinae</taxon>
        <taxon>Rhipicephalus</taxon>
        <taxon>Rhipicephalus</taxon>
    </lineage>
</organism>
<name>A0A9D4QE00_RHISA</name>
<evidence type="ECO:0000313" key="7">
    <source>
        <dbReference type="Proteomes" id="UP000821837"/>
    </source>
</evidence>
<dbReference type="EMBL" id="JABSTV010001246">
    <property type="protein sequence ID" value="KAH7976191.1"/>
    <property type="molecule type" value="Genomic_DNA"/>
</dbReference>
<evidence type="ECO:0000259" key="5">
    <source>
        <dbReference type="Pfam" id="PF13873"/>
    </source>
</evidence>
<gene>
    <name evidence="6" type="ORF">HPB52_009531</name>
</gene>
<dbReference type="Proteomes" id="UP000821837">
    <property type="component" value="Chromosome 10"/>
</dbReference>
<feature type="region of interest" description="Disordered" evidence="4">
    <location>
        <begin position="98"/>
        <end position="130"/>
    </location>
</feature>
<dbReference type="AlphaFoldDB" id="A0A9D4QE00"/>
<reference evidence="6" key="1">
    <citation type="journal article" date="2020" name="Cell">
        <title>Large-Scale Comparative Analyses of Tick Genomes Elucidate Their Genetic Diversity and Vector Capacities.</title>
        <authorList>
            <consortium name="Tick Genome and Microbiome Consortium (TIGMIC)"/>
            <person name="Jia N."/>
            <person name="Wang J."/>
            <person name="Shi W."/>
            <person name="Du L."/>
            <person name="Sun Y."/>
            <person name="Zhan W."/>
            <person name="Jiang J.F."/>
            <person name="Wang Q."/>
            <person name="Zhang B."/>
            <person name="Ji P."/>
            <person name="Bell-Sakyi L."/>
            <person name="Cui X.M."/>
            <person name="Yuan T.T."/>
            <person name="Jiang B.G."/>
            <person name="Yang W.F."/>
            <person name="Lam T.T."/>
            <person name="Chang Q.C."/>
            <person name="Ding S.J."/>
            <person name="Wang X.J."/>
            <person name="Zhu J.G."/>
            <person name="Ruan X.D."/>
            <person name="Zhao L."/>
            <person name="Wei J.T."/>
            <person name="Ye R.Z."/>
            <person name="Que T.C."/>
            <person name="Du C.H."/>
            <person name="Zhou Y.H."/>
            <person name="Cheng J.X."/>
            <person name="Dai P.F."/>
            <person name="Guo W.B."/>
            <person name="Han X.H."/>
            <person name="Huang E.J."/>
            <person name="Li L.F."/>
            <person name="Wei W."/>
            <person name="Gao Y.C."/>
            <person name="Liu J.Z."/>
            <person name="Shao H.Z."/>
            <person name="Wang X."/>
            <person name="Wang C.C."/>
            <person name="Yang T.C."/>
            <person name="Huo Q.B."/>
            <person name="Li W."/>
            <person name="Chen H.Y."/>
            <person name="Chen S.E."/>
            <person name="Zhou L.G."/>
            <person name="Ni X.B."/>
            <person name="Tian J.H."/>
            <person name="Sheng Y."/>
            <person name="Liu T."/>
            <person name="Pan Y.S."/>
            <person name="Xia L.Y."/>
            <person name="Li J."/>
            <person name="Zhao F."/>
            <person name="Cao W.C."/>
        </authorList>
    </citation>
    <scope>NUCLEOTIDE SEQUENCE</scope>
    <source>
        <strain evidence="6">Rsan-2018</strain>
    </source>
</reference>
<evidence type="ECO:0000256" key="3">
    <source>
        <dbReference type="ARBA" id="ARBA00025466"/>
    </source>
</evidence>
<dbReference type="Pfam" id="PF13873">
    <property type="entry name" value="Myb_DNA-bind_5"/>
    <property type="match status" value="1"/>
</dbReference>
<dbReference type="InterPro" id="IPR028002">
    <property type="entry name" value="Myb_DNA-bind_5"/>
</dbReference>
<protein>
    <recommendedName>
        <fullName evidence="2">Regulatory protein zeste</fullName>
    </recommendedName>
</protein>
<keyword evidence="7" id="KW-1185">Reference proteome</keyword>
<comment type="caution">
    <text evidence="6">The sequence shown here is derived from an EMBL/GenBank/DDBJ whole genome shotgun (WGS) entry which is preliminary data.</text>
</comment>
<feature type="domain" description="Myb/SANT-like DNA-binding" evidence="5">
    <location>
        <begin position="8"/>
        <end position="86"/>
    </location>
</feature>
<reference evidence="6" key="2">
    <citation type="submission" date="2021-09" db="EMBL/GenBank/DDBJ databases">
        <authorList>
            <person name="Jia N."/>
            <person name="Wang J."/>
            <person name="Shi W."/>
            <person name="Du L."/>
            <person name="Sun Y."/>
            <person name="Zhan W."/>
            <person name="Jiang J."/>
            <person name="Wang Q."/>
            <person name="Zhang B."/>
            <person name="Ji P."/>
            <person name="Sakyi L.B."/>
            <person name="Cui X."/>
            <person name="Yuan T."/>
            <person name="Jiang B."/>
            <person name="Yang W."/>
            <person name="Lam T.T.-Y."/>
            <person name="Chang Q."/>
            <person name="Ding S."/>
            <person name="Wang X."/>
            <person name="Zhu J."/>
            <person name="Ruan X."/>
            <person name="Zhao L."/>
            <person name="Wei J."/>
            <person name="Que T."/>
            <person name="Du C."/>
            <person name="Cheng J."/>
            <person name="Dai P."/>
            <person name="Han X."/>
            <person name="Huang E."/>
            <person name="Gao Y."/>
            <person name="Liu J."/>
            <person name="Shao H."/>
            <person name="Ye R."/>
            <person name="Li L."/>
            <person name="Wei W."/>
            <person name="Wang X."/>
            <person name="Wang C."/>
            <person name="Huo Q."/>
            <person name="Li W."/>
            <person name="Guo W."/>
            <person name="Chen H."/>
            <person name="Chen S."/>
            <person name="Zhou L."/>
            <person name="Zhou L."/>
            <person name="Ni X."/>
            <person name="Tian J."/>
            <person name="Zhou Y."/>
            <person name="Sheng Y."/>
            <person name="Liu T."/>
            <person name="Pan Y."/>
            <person name="Xia L."/>
            <person name="Li J."/>
            <person name="Zhao F."/>
            <person name="Cao W."/>
        </authorList>
    </citation>
    <scope>NUCLEOTIDE SEQUENCE</scope>
    <source>
        <strain evidence="6">Rsan-2018</strain>
        <tissue evidence="6">Larvae</tissue>
    </source>
</reference>